<evidence type="ECO:0000256" key="1">
    <source>
        <dbReference type="SAM" id="Phobius"/>
    </source>
</evidence>
<dbReference type="EMBL" id="JACIET010000001">
    <property type="protein sequence ID" value="MBB4012344.1"/>
    <property type="molecule type" value="Genomic_DNA"/>
</dbReference>
<proteinExistence type="predicted"/>
<dbReference type="GO" id="GO:0015385">
    <property type="term" value="F:sodium:proton antiporter activity"/>
    <property type="evidence" value="ECO:0007669"/>
    <property type="project" value="TreeGrafter"/>
</dbReference>
<evidence type="ECO:0000313" key="3">
    <source>
        <dbReference type="Proteomes" id="UP000561045"/>
    </source>
</evidence>
<comment type="caution">
    <text evidence="2">The sequence shown here is derived from an EMBL/GenBank/DDBJ whole genome shotgun (WGS) entry which is preliminary data.</text>
</comment>
<keyword evidence="1" id="KW-1133">Transmembrane helix</keyword>
<dbReference type="PANTHER" id="PTHR34703:SF1">
    <property type="entry name" value="ANTIPORTER SUBUNIT MNHG2-RELATED"/>
    <property type="match status" value="1"/>
</dbReference>
<reference evidence="2 3" key="1">
    <citation type="submission" date="2020-08" db="EMBL/GenBank/DDBJ databases">
        <title>Genomic Encyclopedia of Type Strains, Phase IV (KMG-IV): sequencing the most valuable type-strain genomes for metagenomic binning, comparative biology and taxonomic classification.</title>
        <authorList>
            <person name="Goeker M."/>
        </authorList>
    </citation>
    <scope>NUCLEOTIDE SEQUENCE [LARGE SCALE GENOMIC DNA]</scope>
    <source>
        <strain evidence="2 3">DSM 106739</strain>
    </source>
</reference>
<dbReference type="InterPro" id="IPR005133">
    <property type="entry name" value="PhaG_MnhG_YufB"/>
</dbReference>
<keyword evidence="3" id="KW-1185">Reference proteome</keyword>
<accession>A0A840BJ23</accession>
<organism evidence="2 3">
    <name type="scientific">Niveibacterium umoris</name>
    <dbReference type="NCBI Taxonomy" id="1193620"/>
    <lineage>
        <taxon>Bacteria</taxon>
        <taxon>Pseudomonadati</taxon>
        <taxon>Pseudomonadota</taxon>
        <taxon>Betaproteobacteria</taxon>
        <taxon>Rhodocyclales</taxon>
        <taxon>Rhodocyclaceae</taxon>
        <taxon>Niveibacterium</taxon>
    </lineage>
</organism>
<dbReference type="AlphaFoldDB" id="A0A840BJ23"/>
<keyword evidence="1" id="KW-0472">Membrane</keyword>
<keyword evidence="1" id="KW-0812">Transmembrane</keyword>
<sequence length="111" mass="11459">MPAWIDALVAGLLVVGAFAALVGAWGLVKLPEFMMRLHAPTKASTLGAGCALAALTLRFAGVEGVGSLRYLIPLIFVFITAPVSAHMLARAWRARNPVKIEAGSGGSSGKS</sequence>
<dbReference type="NCBIfam" id="TIGR01300">
    <property type="entry name" value="CPA3_mnhG_phaG"/>
    <property type="match status" value="1"/>
</dbReference>
<dbReference type="PANTHER" id="PTHR34703">
    <property type="entry name" value="ANTIPORTER SUBUNIT MNHG2-RELATED"/>
    <property type="match status" value="1"/>
</dbReference>
<dbReference type="RefSeq" id="WP_183634158.1">
    <property type="nucleotide sequence ID" value="NZ_BAABLE010000011.1"/>
</dbReference>
<feature type="transmembrane region" description="Helical" evidence="1">
    <location>
        <begin position="7"/>
        <end position="28"/>
    </location>
</feature>
<evidence type="ECO:0000313" key="2">
    <source>
        <dbReference type="EMBL" id="MBB4012344.1"/>
    </source>
</evidence>
<feature type="transmembrane region" description="Helical" evidence="1">
    <location>
        <begin position="70"/>
        <end position="89"/>
    </location>
</feature>
<dbReference type="Pfam" id="PF03334">
    <property type="entry name" value="PhaG_MnhG_YufB"/>
    <property type="match status" value="1"/>
</dbReference>
<name>A0A840BJ23_9RHOO</name>
<gene>
    <name evidence="2" type="ORF">GGR36_001652</name>
</gene>
<protein>
    <submittedName>
        <fullName evidence="2">Multicomponent K+:H+ antiporter subunit G</fullName>
    </submittedName>
</protein>
<dbReference type="Proteomes" id="UP000561045">
    <property type="component" value="Unassembled WGS sequence"/>
</dbReference>